<dbReference type="PANTHER" id="PTHR37299:SF1">
    <property type="entry name" value="STAGE 0 SPORULATION PROTEIN A HOMOLOG"/>
    <property type="match status" value="1"/>
</dbReference>
<reference evidence="6 7" key="1">
    <citation type="submission" date="2020-08" db="EMBL/GenBank/DDBJ databases">
        <authorList>
            <person name="Liu C."/>
            <person name="Sun Q."/>
        </authorList>
    </citation>
    <scope>NUCLEOTIDE SEQUENCE [LARGE SCALE GENOMIC DNA]</scope>
    <source>
        <strain evidence="6 7">NSJ-8</strain>
    </source>
</reference>
<evidence type="ECO:0000256" key="3">
    <source>
        <dbReference type="PROSITE-ProRule" id="PRU00169"/>
    </source>
</evidence>
<feature type="domain" description="HTH LytTR-type" evidence="5">
    <location>
        <begin position="133"/>
        <end position="234"/>
    </location>
</feature>
<dbReference type="PANTHER" id="PTHR37299">
    <property type="entry name" value="TRANSCRIPTIONAL REGULATOR-RELATED"/>
    <property type="match status" value="1"/>
</dbReference>
<dbReference type="InterPro" id="IPR007492">
    <property type="entry name" value="LytTR_DNA-bd_dom"/>
</dbReference>
<dbReference type="InterPro" id="IPR046947">
    <property type="entry name" value="LytR-like"/>
</dbReference>
<dbReference type="Pfam" id="PF04397">
    <property type="entry name" value="LytTR"/>
    <property type="match status" value="1"/>
</dbReference>
<dbReference type="SMART" id="SM00448">
    <property type="entry name" value="REC"/>
    <property type="match status" value="1"/>
</dbReference>
<evidence type="ECO:0000313" key="6">
    <source>
        <dbReference type="EMBL" id="QNM03660.1"/>
    </source>
</evidence>
<keyword evidence="7" id="KW-1185">Reference proteome</keyword>
<proteinExistence type="predicted"/>
<organism evidence="6 7">
    <name type="scientific">Simiaoa sunii</name>
    <dbReference type="NCBI Taxonomy" id="2763672"/>
    <lineage>
        <taxon>Bacteria</taxon>
        <taxon>Bacillati</taxon>
        <taxon>Bacillota</taxon>
        <taxon>Clostridia</taxon>
        <taxon>Lachnospirales</taxon>
        <taxon>Lachnospiraceae</taxon>
        <taxon>Simiaoa</taxon>
    </lineage>
</organism>
<dbReference type="InterPro" id="IPR011006">
    <property type="entry name" value="CheY-like_superfamily"/>
</dbReference>
<dbReference type="GO" id="GO:0000156">
    <property type="term" value="F:phosphorelay response regulator activity"/>
    <property type="evidence" value="ECO:0007669"/>
    <property type="project" value="InterPro"/>
</dbReference>
<dbReference type="RefSeq" id="WP_249326857.1">
    <property type="nucleotide sequence ID" value="NZ_CP060633.1"/>
</dbReference>
<dbReference type="GO" id="GO:0003677">
    <property type="term" value="F:DNA binding"/>
    <property type="evidence" value="ECO:0007669"/>
    <property type="project" value="InterPro"/>
</dbReference>
<dbReference type="PROSITE" id="PS50930">
    <property type="entry name" value="HTH_LYTTR"/>
    <property type="match status" value="1"/>
</dbReference>
<dbReference type="SUPFAM" id="SSF52172">
    <property type="entry name" value="CheY-like"/>
    <property type="match status" value="1"/>
</dbReference>
<evidence type="ECO:0000259" key="4">
    <source>
        <dbReference type="PROSITE" id="PS50110"/>
    </source>
</evidence>
<dbReference type="Gene3D" id="3.40.50.2300">
    <property type="match status" value="1"/>
</dbReference>
<keyword evidence="3" id="KW-0597">Phosphoprotein</keyword>
<gene>
    <name evidence="6" type="ORF">H9Q77_06100</name>
</gene>
<evidence type="ECO:0000259" key="5">
    <source>
        <dbReference type="PROSITE" id="PS50930"/>
    </source>
</evidence>
<feature type="modified residue" description="4-aspartylphosphate" evidence="3">
    <location>
        <position position="59"/>
    </location>
</feature>
<dbReference type="Pfam" id="PF00072">
    <property type="entry name" value="Response_reg"/>
    <property type="match status" value="1"/>
</dbReference>
<evidence type="ECO:0000256" key="1">
    <source>
        <dbReference type="ARBA" id="ARBA00018672"/>
    </source>
</evidence>
<dbReference type="InterPro" id="IPR001789">
    <property type="entry name" value="Sig_transdc_resp-reg_receiver"/>
</dbReference>
<dbReference type="AlphaFoldDB" id="A0A7G9FYM8"/>
<dbReference type="Proteomes" id="UP000515981">
    <property type="component" value="Chromosome"/>
</dbReference>
<evidence type="ECO:0000256" key="2">
    <source>
        <dbReference type="ARBA" id="ARBA00024867"/>
    </source>
</evidence>
<dbReference type="SMART" id="SM00850">
    <property type="entry name" value="LytTR"/>
    <property type="match status" value="1"/>
</dbReference>
<dbReference type="KEGG" id="ssun:H9Q77_06100"/>
<sequence>MIKIAFCDDDLSVLRELGALMDKYRVERNQNIVYASFNSPLELLAEVERGTRLDIIFLDVLMPAQNGISTAREIRQYDTSVKIIYLTSSAEYAVDSYSVGAYFYQLKPIWQESFYRLMDSVLSECHKDKENSLILRSRTGITRLDLDRLQYCEVMGRTLLFHRKDGEVLDSIGRLDDLCEQLKDYEQFVRCHRSYLINMDYVQNISSKTITMTDGIQIPIPHGKYSELKDKFFDYFFRKNQTFLA</sequence>
<protein>
    <recommendedName>
        <fullName evidence="1">Stage 0 sporulation protein A homolog</fullName>
    </recommendedName>
</protein>
<dbReference type="EMBL" id="CP060633">
    <property type="protein sequence ID" value="QNM03660.1"/>
    <property type="molecule type" value="Genomic_DNA"/>
</dbReference>
<dbReference type="PROSITE" id="PS50110">
    <property type="entry name" value="RESPONSE_REGULATORY"/>
    <property type="match status" value="1"/>
</dbReference>
<dbReference type="Gene3D" id="2.40.50.1020">
    <property type="entry name" value="LytTr DNA-binding domain"/>
    <property type="match status" value="1"/>
</dbReference>
<name>A0A7G9FYM8_9FIRM</name>
<comment type="function">
    <text evidence="2">May play the central regulatory role in sporulation. It may be an element of the effector pathway responsible for the activation of sporulation genes in response to nutritional stress. Spo0A may act in concert with spo0H (a sigma factor) to control the expression of some genes that are critical to the sporulation process.</text>
</comment>
<evidence type="ECO:0000313" key="7">
    <source>
        <dbReference type="Proteomes" id="UP000515981"/>
    </source>
</evidence>
<accession>A0A7G9FYM8</accession>
<feature type="domain" description="Response regulatory" evidence="4">
    <location>
        <begin position="3"/>
        <end position="122"/>
    </location>
</feature>